<proteinExistence type="predicted"/>
<keyword evidence="1" id="KW-0472">Membrane</keyword>
<organism evidence="2 3">
    <name type="scientific">Massilia terrae</name>
    <dbReference type="NCBI Taxonomy" id="1811224"/>
    <lineage>
        <taxon>Bacteria</taxon>
        <taxon>Pseudomonadati</taxon>
        <taxon>Pseudomonadota</taxon>
        <taxon>Betaproteobacteria</taxon>
        <taxon>Burkholderiales</taxon>
        <taxon>Oxalobacteraceae</taxon>
        <taxon>Telluria group</taxon>
        <taxon>Massilia</taxon>
    </lineage>
</organism>
<sequence length="67" mass="7443">MQPTSNAPALSVSLVIGARYMFFAMAPAILLDGFGFSPFGLALFFRIHRPVLRGASRTLPFRQCRRV</sequence>
<keyword evidence="3" id="KW-1185">Reference proteome</keyword>
<dbReference type="EMBL" id="JANUGU010000003">
    <property type="protein sequence ID" value="MCS0658878.1"/>
    <property type="molecule type" value="Genomic_DNA"/>
</dbReference>
<reference evidence="2 3" key="1">
    <citation type="submission" date="2022-08" db="EMBL/GenBank/DDBJ databases">
        <title>Reclassification of Massilia species as members of the genera Telluria, Duganella, Pseudoduganella, Mokoshia gen. nov. and Zemynaea gen. nov. using orthogonal and non-orthogonal genome-based approaches.</title>
        <authorList>
            <person name="Bowman J.P."/>
        </authorList>
    </citation>
    <scope>NUCLEOTIDE SEQUENCE [LARGE SCALE GENOMIC DNA]</scope>
    <source>
        <strain evidence="2 3">JCM 31606</strain>
    </source>
</reference>
<accession>A0ABT2CY25</accession>
<keyword evidence="1" id="KW-1133">Transmembrane helix</keyword>
<dbReference type="RefSeq" id="WP_258812062.1">
    <property type="nucleotide sequence ID" value="NZ_JANUGU010000003.1"/>
</dbReference>
<gene>
    <name evidence="2" type="ORF">NX778_12475</name>
</gene>
<evidence type="ECO:0000256" key="1">
    <source>
        <dbReference type="SAM" id="Phobius"/>
    </source>
</evidence>
<evidence type="ECO:0000313" key="2">
    <source>
        <dbReference type="EMBL" id="MCS0658878.1"/>
    </source>
</evidence>
<name>A0ABT2CY25_9BURK</name>
<evidence type="ECO:0000313" key="3">
    <source>
        <dbReference type="Proteomes" id="UP001204621"/>
    </source>
</evidence>
<comment type="caution">
    <text evidence="2">The sequence shown here is derived from an EMBL/GenBank/DDBJ whole genome shotgun (WGS) entry which is preliminary data.</text>
</comment>
<protein>
    <submittedName>
        <fullName evidence="2">Uncharacterized protein</fullName>
    </submittedName>
</protein>
<keyword evidence="1" id="KW-0812">Transmembrane</keyword>
<dbReference type="Proteomes" id="UP001204621">
    <property type="component" value="Unassembled WGS sequence"/>
</dbReference>
<feature type="transmembrane region" description="Helical" evidence="1">
    <location>
        <begin position="20"/>
        <end position="45"/>
    </location>
</feature>